<dbReference type="RefSeq" id="WP_377928548.1">
    <property type="nucleotide sequence ID" value="NZ_JBHUEM010000020.1"/>
</dbReference>
<organism evidence="1 2">
    <name type="scientific">Bacillus salitolerans</name>
    <dbReference type="NCBI Taxonomy" id="1437434"/>
    <lineage>
        <taxon>Bacteria</taxon>
        <taxon>Bacillati</taxon>
        <taxon>Bacillota</taxon>
        <taxon>Bacilli</taxon>
        <taxon>Bacillales</taxon>
        <taxon>Bacillaceae</taxon>
        <taxon>Bacillus</taxon>
    </lineage>
</organism>
<accession>A0ABW4LQK9</accession>
<keyword evidence="2" id="KW-1185">Reference proteome</keyword>
<name>A0ABW4LQK9_9BACI</name>
<evidence type="ECO:0000313" key="1">
    <source>
        <dbReference type="EMBL" id="MFD1737343.1"/>
    </source>
</evidence>
<protein>
    <recommendedName>
        <fullName evidence="3">YjzC family protein</fullName>
    </recommendedName>
</protein>
<sequence length="54" mass="6071">MKHNEVEVYRTGQGVPMNGEYTCHSGHKLKLHSNEEFPVCPISGKGATWKRDDA</sequence>
<dbReference type="EMBL" id="JBHUEM010000020">
    <property type="protein sequence ID" value="MFD1737343.1"/>
    <property type="molecule type" value="Genomic_DNA"/>
</dbReference>
<proteinExistence type="predicted"/>
<comment type="caution">
    <text evidence="1">The sequence shown here is derived from an EMBL/GenBank/DDBJ whole genome shotgun (WGS) entry which is preliminary data.</text>
</comment>
<reference evidence="2" key="1">
    <citation type="journal article" date="2019" name="Int. J. Syst. Evol. Microbiol.">
        <title>The Global Catalogue of Microorganisms (GCM) 10K type strain sequencing project: providing services to taxonomists for standard genome sequencing and annotation.</title>
        <authorList>
            <consortium name="The Broad Institute Genomics Platform"/>
            <consortium name="The Broad Institute Genome Sequencing Center for Infectious Disease"/>
            <person name="Wu L."/>
            <person name="Ma J."/>
        </authorList>
    </citation>
    <scope>NUCLEOTIDE SEQUENCE [LARGE SCALE GENOMIC DNA]</scope>
    <source>
        <strain evidence="2">CCUG 49339</strain>
    </source>
</reference>
<evidence type="ECO:0000313" key="2">
    <source>
        <dbReference type="Proteomes" id="UP001597214"/>
    </source>
</evidence>
<dbReference type="Proteomes" id="UP001597214">
    <property type="component" value="Unassembled WGS sequence"/>
</dbReference>
<gene>
    <name evidence="1" type="ORF">ACFSCX_12335</name>
</gene>
<evidence type="ECO:0008006" key="3">
    <source>
        <dbReference type="Google" id="ProtNLM"/>
    </source>
</evidence>